<dbReference type="AlphaFoldDB" id="A0A0A9FC44"/>
<name>A0A0A9FC44_ARUDO</name>
<protein>
    <submittedName>
        <fullName evidence="1">Uncharacterized protein</fullName>
    </submittedName>
</protein>
<organism evidence="1">
    <name type="scientific">Arundo donax</name>
    <name type="common">Giant reed</name>
    <name type="synonym">Donax arundinaceus</name>
    <dbReference type="NCBI Taxonomy" id="35708"/>
    <lineage>
        <taxon>Eukaryota</taxon>
        <taxon>Viridiplantae</taxon>
        <taxon>Streptophyta</taxon>
        <taxon>Embryophyta</taxon>
        <taxon>Tracheophyta</taxon>
        <taxon>Spermatophyta</taxon>
        <taxon>Magnoliopsida</taxon>
        <taxon>Liliopsida</taxon>
        <taxon>Poales</taxon>
        <taxon>Poaceae</taxon>
        <taxon>PACMAD clade</taxon>
        <taxon>Arundinoideae</taxon>
        <taxon>Arundineae</taxon>
        <taxon>Arundo</taxon>
    </lineage>
</organism>
<proteinExistence type="predicted"/>
<dbReference type="EMBL" id="GBRH01187311">
    <property type="protein sequence ID" value="JAE10585.1"/>
    <property type="molecule type" value="Transcribed_RNA"/>
</dbReference>
<accession>A0A0A9FC44</accession>
<sequence length="39" mass="4461">MYETNDKLVQLPHCKWLSANLVRSIIPLKVTQHDSVGLL</sequence>
<evidence type="ECO:0000313" key="1">
    <source>
        <dbReference type="EMBL" id="JAE10585.1"/>
    </source>
</evidence>
<reference evidence="1" key="1">
    <citation type="submission" date="2014-09" db="EMBL/GenBank/DDBJ databases">
        <authorList>
            <person name="Magalhaes I.L.F."/>
            <person name="Oliveira U."/>
            <person name="Santos F.R."/>
            <person name="Vidigal T.H.D.A."/>
            <person name="Brescovit A.D."/>
            <person name="Santos A.J."/>
        </authorList>
    </citation>
    <scope>NUCLEOTIDE SEQUENCE</scope>
    <source>
        <tissue evidence="1">Shoot tissue taken approximately 20 cm above the soil surface</tissue>
    </source>
</reference>
<reference evidence="1" key="2">
    <citation type="journal article" date="2015" name="Data Brief">
        <title>Shoot transcriptome of the giant reed, Arundo donax.</title>
        <authorList>
            <person name="Barrero R.A."/>
            <person name="Guerrero F.D."/>
            <person name="Moolhuijzen P."/>
            <person name="Goolsby J.A."/>
            <person name="Tidwell J."/>
            <person name="Bellgard S.E."/>
            <person name="Bellgard M.I."/>
        </authorList>
    </citation>
    <scope>NUCLEOTIDE SEQUENCE</scope>
    <source>
        <tissue evidence="1">Shoot tissue taken approximately 20 cm above the soil surface</tissue>
    </source>
</reference>